<evidence type="ECO:0000313" key="2">
    <source>
        <dbReference type="EMBL" id="AHF46292.1"/>
    </source>
</evidence>
<reference evidence="2" key="1">
    <citation type="submission" date="2013-08" db="EMBL/GenBank/DDBJ databases">
        <title>Two distinct conjugal transfer systems on Streptomyces plasmid pZL1.</title>
        <authorList>
            <person name="Zhao L."/>
            <person name="Zhong L."/>
            <person name="Qin Z."/>
        </authorList>
    </citation>
    <scope>NUCLEOTIDE SEQUENCE</scope>
    <source>
        <strain evidence="2">14R-10</strain>
        <plasmid evidence="2">pZL1</plasmid>
    </source>
</reference>
<keyword evidence="2" id="KW-0614">Plasmid</keyword>
<proteinExistence type="predicted"/>
<gene>
    <name evidence="2" type="ORF">pZL1.127</name>
</gene>
<name>W0FYB9_9ACTN</name>
<protein>
    <submittedName>
        <fullName evidence="2">Uncharacterized protein</fullName>
    </submittedName>
</protein>
<dbReference type="EMBL" id="KF501372">
    <property type="protein sequence ID" value="AHF46292.1"/>
    <property type="molecule type" value="Genomic_DNA"/>
</dbReference>
<organism evidence="2">
    <name type="scientific">Streptomyces sp. 14R-10</name>
    <dbReference type="NCBI Taxonomy" id="1442159"/>
    <lineage>
        <taxon>Bacteria</taxon>
        <taxon>Bacillati</taxon>
        <taxon>Actinomycetota</taxon>
        <taxon>Actinomycetes</taxon>
        <taxon>Kitasatosporales</taxon>
        <taxon>Streptomycetaceae</taxon>
        <taxon>Streptomyces</taxon>
    </lineage>
</organism>
<geneLocation type="plasmid" evidence="2">
    <name>pZL1</name>
</geneLocation>
<dbReference type="AlphaFoldDB" id="W0FYB9"/>
<sequence length="154" mass="17222">MTPPERDRRRHARVRQRGEQYRLSDRFVFPNGVSEEYQVLRHSGHVNSGHGWRRPSRTALRAAPPASIASRRAFIVRQALVLHVAEQYRRLFLDPSGRGVPHCPQRGVFLLTTPPECPSSPAPGHRLHRSRSGSGHGDRSPNGCAKLPFRAGGS</sequence>
<evidence type="ECO:0000256" key="1">
    <source>
        <dbReference type="SAM" id="MobiDB-lite"/>
    </source>
</evidence>
<feature type="region of interest" description="Disordered" evidence="1">
    <location>
        <begin position="114"/>
        <end position="154"/>
    </location>
</feature>
<accession>W0FYB9</accession>